<keyword evidence="2" id="KW-1185">Reference proteome</keyword>
<dbReference type="EMBL" id="NMUH01000516">
    <property type="protein sequence ID" value="MQL80598.1"/>
    <property type="molecule type" value="Genomic_DNA"/>
</dbReference>
<comment type="caution">
    <text evidence="1">The sequence shown here is derived from an EMBL/GenBank/DDBJ whole genome shotgun (WGS) entry which is preliminary data.</text>
</comment>
<organism evidence="1 2">
    <name type="scientific">Colocasia esculenta</name>
    <name type="common">Wild taro</name>
    <name type="synonym">Arum esculentum</name>
    <dbReference type="NCBI Taxonomy" id="4460"/>
    <lineage>
        <taxon>Eukaryota</taxon>
        <taxon>Viridiplantae</taxon>
        <taxon>Streptophyta</taxon>
        <taxon>Embryophyta</taxon>
        <taxon>Tracheophyta</taxon>
        <taxon>Spermatophyta</taxon>
        <taxon>Magnoliopsida</taxon>
        <taxon>Liliopsida</taxon>
        <taxon>Araceae</taxon>
        <taxon>Aroideae</taxon>
        <taxon>Colocasieae</taxon>
        <taxon>Colocasia</taxon>
    </lineage>
</organism>
<dbReference type="Proteomes" id="UP000652761">
    <property type="component" value="Unassembled WGS sequence"/>
</dbReference>
<evidence type="ECO:0000313" key="2">
    <source>
        <dbReference type="Proteomes" id="UP000652761"/>
    </source>
</evidence>
<gene>
    <name evidence="1" type="ORF">Taro_013045</name>
</gene>
<dbReference type="OrthoDB" id="667091at2759"/>
<dbReference type="AlphaFoldDB" id="A0A843UAI4"/>
<protein>
    <submittedName>
        <fullName evidence="1">Uncharacterized protein</fullName>
    </submittedName>
</protein>
<evidence type="ECO:0000313" key="1">
    <source>
        <dbReference type="EMBL" id="MQL80598.1"/>
    </source>
</evidence>
<reference evidence="1" key="1">
    <citation type="submission" date="2017-07" db="EMBL/GenBank/DDBJ databases">
        <title>Taro Niue Genome Assembly and Annotation.</title>
        <authorList>
            <person name="Atibalentja N."/>
            <person name="Keating K."/>
            <person name="Fields C.J."/>
        </authorList>
    </citation>
    <scope>NUCLEOTIDE SEQUENCE</scope>
    <source>
        <strain evidence="1">Niue_2</strain>
        <tissue evidence="1">Leaf</tissue>
    </source>
</reference>
<accession>A0A843UAI4</accession>
<name>A0A843UAI4_COLES</name>
<proteinExistence type="predicted"/>
<sequence length="298" mass="32449">MGHGVVIGAMCEHFQHSSETISYYVNHVIKVIALLRFTYIVLPSGTDLVHPCIRHDDCFYSYFKGVLPAERCLDAVCFLAIPVLVSVSRELSIAAIVVFLLSFALHNAITPSGHLGEAPPFLPSGPLVIHLLYRAESPLPAGRWKEEERTYAHTSRAFYGGVTSATRVGGEASPAHCCCRVAAVATTPPAASRGKGAALSSLSLPPLFSSPYKYPLGGEGEECEMCKCRAQCVQCAVCAMCMCEKERSGDEEMLFTHNCKACRVPSHWLHIYPNYGGDFLLGPEPSGPTLGEREEDRR</sequence>